<protein>
    <submittedName>
        <fullName evidence="3">Alpha/beta fold hydrolase</fullName>
    </submittedName>
</protein>
<dbReference type="SUPFAM" id="SSF53474">
    <property type="entry name" value="alpha/beta-Hydrolases"/>
    <property type="match status" value="1"/>
</dbReference>
<sequence>MLQQYETFNVETNGVTINGIKGGSGPPLLLLHGYPQTHVMWHKVIDQLSERFTVVATDLRGYGDSSKPEGEADHSNYSKRVMAKDQVEVMRELGFDEFYLVGHDRGARVGYRLALDHPERVTKFVALDIVPTLLMYEKTDMTFARYYYHWFFLIQDAPYPEELISQNPEYFLETNLIKLARYQSINESPFSVKAYQEYLRCFQLPKAIHAMCEDYRAGASIDLVHEKEDLVANRKIQCETLVLWGEKGVVHHCFEPLDEWRKFATHVQGKALPCGHFIPEEVPELLLEELLGFLEG</sequence>
<organism evidence="3">
    <name type="scientific">Alkalihalophilus sp. As8PL</name>
    <dbReference type="NCBI Taxonomy" id="3237103"/>
    <lineage>
        <taxon>Bacteria</taxon>
        <taxon>Bacillati</taxon>
        <taxon>Bacillota</taxon>
        <taxon>Bacilli</taxon>
        <taxon>Bacillales</taxon>
        <taxon>Bacillaceae</taxon>
        <taxon>Alkalihalophilus</taxon>
    </lineage>
</organism>
<dbReference type="InterPro" id="IPR000639">
    <property type="entry name" value="Epox_hydrolase-like"/>
</dbReference>
<accession>A0AB39BWL0</accession>
<gene>
    <name evidence="3" type="ORF">AB3N04_06365</name>
</gene>
<dbReference type="EMBL" id="CP162551">
    <property type="protein sequence ID" value="XDI37935.1"/>
    <property type="molecule type" value="Genomic_DNA"/>
</dbReference>
<dbReference type="PRINTS" id="PR00111">
    <property type="entry name" value="ABHYDROLASE"/>
</dbReference>
<dbReference type="RefSeq" id="WP_368505261.1">
    <property type="nucleotide sequence ID" value="NZ_CP162551.1"/>
</dbReference>
<evidence type="ECO:0000313" key="3">
    <source>
        <dbReference type="EMBL" id="XDI37935.1"/>
    </source>
</evidence>
<feature type="domain" description="AB hydrolase-1" evidence="2">
    <location>
        <begin position="26"/>
        <end position="209"/>
    </location>
</feature>
<dbReference type="PRINTS" id="PR00412">
    <property type="entry name" value="EPOXHYDRLASE"/>
</dbReference>
<dbReference type="Gene3D" id="3.40.50.1820">
    <property type="entry name" value="alpha/beta hydrolase"/>
    <property type="match status" value="1"/>
</dbReference>
<proteinExistence type="predicted"/>
<reference evidence="3" key="1">
    <citation type="submission" date="2024-07" db="EMBL/GenBank/DDBJ databases">
        <title>Identification and characteristics of an arsenic-resistant bacterial isolate, which belongs to a novel species.</title>
        <authorList>
            <person name="Juszczyk A."/>
            <person name="Kowalczyk A."/>
            <person name="Was K."/>
            <person name="Kosowicz W."/>
            <person name="Budzyn A."/>
            <person name="Latowski D."/>
        </authorList>
    </citation>
    <scope>NUCLEOTIDE SEQUENCE</scope>
    <source>
        <strain evidence="3">As8PL</strain>
    </source>
</reference>
<dbReference type="GO" id="GO:0016787">
    <property type="term" value="F:hydrolase activity"/>
    <property type="evidence" value="ECO:0007669"/>
    <property type="project" value="UniProtKB-KW"/>
</dbReference>
<dbReference type="AlphaFoldDB" id="A0AB39BWL0"/>
<evidence type="ECO:0000256" key="1">
    <source>
        <dbReference type="ARBA" id="ARBA00022801"/>
    </source>
</evidence>
<dbReference type="PANTHER" id="PTHR43329">
    <property type="entry name" value="EPOXIDE HYDROLASE"/>
    <property type="match status" value="1"/>
</dbReference>
<keyword evidence="1 3" id="KW-0378">Hydrolase</keyword>
<dbReference type="Pfam" id="PF00561">
    <property type="entry name" value="Abhydrolase_1"/>
    <property type="match status" value="1"/>
</dbReference>
<dbReference type="InterPro" id="IPR029058">
    <property type="entry name" value="AB_hydrolase_fold"/>
</dbReference>
<name>A0AB39BWL0_9BACI</name>
<evidence type="ECO:0000259" key="2">
    <source>
        <dbReference type="Pfam" id="PF00561"/>
    </source>
</evidence>
<dbReference type="InterPro" id="IPR000073">
    <property type="entry name" value="AB_hydrolase_1"/>
</dbReference>